<dbReference type="EMBL" id="LR134479">
    <property type="protein sequence ID" value="VEI22406.1"/>
    <property type="molecule type" value="Genomic_DNA"/>
</dbReference>
<accession>A0A7Z9A3G4</accession>
<evidence type="ECO:0000313" key="2">
    <source>
        <dbReference type="Proteomes" id="UP000282386"/>
    </source>
</evidence>
<organism evidence="1 2">
    <name type="scientific">Rothia aeria</name>
    <dbReference type="NCBI Taxonomy" id="172042"/>
    <lineage>
        <taxon>Bacteria</taxon>
        <taxon>Bacillati</taxon>
        <taxon>Actinomycetota</taxon>
        <taxon>Actinomycetes</taxon>
        <taxon>Micrococcales</taxon>
        <taxon>Micrococcaceae</taxon>
        <taxon>Rothia</taxon>
    </lineage>
</organism>
<reference evidence="1 2" key="1">
    <citation type="submission" date="2018-12" db="EMBL/GenBank/DDBJ databases">
        <authorList>
            <consortium name="Pathogen Informatics"/>
        </authorList>
    </citation>
    <scope>NUCLEOTIDE SEQUENCE [LARGE SCALE GENOMIC DNA]</scope>
    <source>
        <strain evidence="1 2">NCTC10207</strain>
    </source>
</reference>
<evidence type="ECO:0000313" key="1">
    <source>
        <dbReference type="EMBL" id="VEI22406.1"/>
    </source>
</evidence>
<protein>
    <submittedName>
        <fullName evidence="1">Uncharacterized protein</fullName>
    </submittedName>
</protein>
<dbReference type="AlphaFoldDB" id="A0A7Z9A3G4"/>
<gene>
    <name evidence="1" type="ORF">NCTC10207_00481</name>
</gene>
<sequence>MFSFLKPFCQLLIVDFYHIRLRLVPHELAAEQDIAKEI</sequence>
<proteinExistence type="predicted"/>
<dbReference type="Proteomes" id="UP000282386">
    <property type="component" value="Chromosome"/>
</dbReference>
<name>A0A7Z9A3G4_9MICC</name>